<evidence type="ECO:0000259" key="2">
    <source>
        <dbReference type="PROSITE" id="PS50263"/>
    </source>
</evidence>
<accession>A0A8C4UYQ1</accession>
<evidence type="ECO:0000256" key="1">
    <source>
        <dbReference type="ARBA" id="ARBA00008225"/>
    </source>
</evidence>
<dbReference type="GO" id="GO:0015939">
    <property type="term" value="P:pantothenate metabolic process"/>
    <property type="evidence" value="ECO:0007669"/>
    <property type="project" value="TreeGrafter"/>
</dbReference>
<dbReference type="PANTHER" id="PTHR10609">
    <property type="entry name" value="BIOTINIDASE-RELATED"/>
    <property type="match status" value="1"/>
</dbReference>
<dbReference type="Ensembl" id="ENSFTIT00000020504.1">
    <property type="protein sequence ID" value="ENSFTIP00000019687.1"/>
    <property type="gene ID" value="ENSFTIG00000012803.1"/>
</dbReference>
<sequence>MGLPKAYASAVLLVITEVPVSPEEALMTIGKNMAILEAAFKEVARHGAHIIVFTRETIYPYLEDIPEPQVDWIPCADPGRYCPYCAWGNNLMGKTKPRNSSDPRCPSDGHYRYNTNVVFGSEGKLVHVHKTYSPLIFNCPKDPEFVTINTSFGYVGIFTPRFQADSVLFPTAWGNTLPLVSAVQFHSAHGNERQLSFSKYTQLHFSYGR</sequence>
<feature type="domain" description="CN hydrolase" evidence="2">
    <location>
        <begin position="10"/>
        <end position="209"/>
    </location>
</feature>
<organism evidence="3 4">
    <name type="scientific">Falco tinnunculus</name>
    <name type="common">Common kestrel</name>
    <dbReference type="NCBI Taxonomy" id="100819"/>
    <lineage>
        <taxon>Eukaryota</taxon>
        <taxon>Metazoa</taxon>
        <taxon>Chordata</taxon>
        <taxon>Craniata</taxon>
        <taxon>Vertebrata</taxon>
        <taxon>Euteleostomi</taxon>
        <taxon>Archelosauria</taxon>
        <taxon>Archosauria</taxon>
        <taxon>Dinosauria</taxon>
        <taxon>Saurischia</taxon>
        <taxon>Theropoda</taxon>
        <taxon>Coelurosauria</taxon>
        <taxon>Aves</taxon>
        <taxon>Neognathae</taxon>
        <taxon>Neoaves</taxon>
        <taxon>Telluraves</taxon>
        <taxon>Australaves</taxon>
        <taxon>Falconiformes</taxon>
        <taxon>Falconidae</taxon>
        <taxon>Falco</taxon>
    </lineage>
</organism>
<dbReference type="Proteomes" id="UP000694562">
    <property type="component" value="Unplaced"/>
</dbReference>
<protein>
    <recommendedName>
        <fullName evidence="2">CN hydrolase domain-containing protein</fullName>
    </recommendedName>
</protein>
<comment type="similarity">
    <text evidence="1">Belongs to the carbon-nitrogen hydrolase superfamily. BTD/VNN family.</text>
</comment>
<dbReference type="Gene3D" id="3.60.110.10">
    <property type="entry name" value="Carbon-nitrogen hydrolase"/>
    <property type="match status" value="1"/>
</dbReference>
<dbReference type="InterPro" id="IPR040154">
    <property type="entry name" value="Biotinidase/VNN"/>
</dbReference>
<evidence type="ECO:0000313" key="3">
    <source>
        <dbReference type="Ensembl" id="ENSFTIP00000019687.1"/>
    </source>
</evidence>
<dbReference type="GO" id="GO:0017159">
    <property type="term" value="F:pantetheine hydrolase activity"/>
    <property type="evidence" value="ECO:0007669"/>
    <property type="project" value="TreeGrafter"/>
</dbReference>
<reference evidence="3" key="1">
    <citation type="submission" date="2025-08" db="UniProtKB">
        <authorList>
            <consortium name="Ensembl"/>
        </authorList>
    </citation>
    <scope>IDENTIFICATION</scope>
</reference>
<name>A0A8C4UYQ1_FALTI</name>
<dbReference type="SUPFAM" id="SSF56317">
    <property type="entry name" value="Carbon-nitrogen hydrolase"/>
    <property type="match status" value="1"/>
</dbReference>
<dbReference type="InterPro" id="IPR036526">
    <property type="entry name" value="C-N_Hydrolase_sf"/>
</dbReference>
<dbReference type="PANTHER" id="PTHR10609:SF27">
    <property type="entry name" value="CN HYDROLASE DOMAIN-CONTAINING PROTEIN-RELATED"/>
    <property type="match status" value="1"/>
</dbReference>
<dbReference type="InterPro" id="IPR003010">
    <property type="entry name" value="C-N_Hydrolase"/>
</dbReference>
<reference evidence="3" key="2">
    <citation type="submission" date="2025-09" db="UniProtKB">
        <authorList>
            <consortium name="Ensembl"/>
        </authorList>
    </citation>
    <scope>IDENTIFICATION</scope>
</reference>
<keyword evidence="4" id="KW-1185">Reference proteome</keyword>
<proteinExistence type="inferred from homology"/>
<evidence type="ECO:0000313" key="4">
    <source>
        <dbReference type="Proteomes" id="UP000694562"/>
    </source>
</evidence>
<dbReference type="PROSITE" id="PS50263">
    <property type="entry name" value="CN_HYDROLASE"/>
    <property type="match status" value="1"/>
</dbReference>
<dbReference type="AlphaFoldDB" id="A0A8C4UYQ1"/>